<gene>
    <name evidence="15" type="ORF">PILCRDRAFT_811123</name>
</gene>
<evidence type="ECO:0000256" key="9">
    <source>
        <dbReference type="ARBA" id="ARBA00023128"/>
    </source>
</evidence>
<dbReference type="InterPro" id="IPR019533">
    <property type="entry name" value="Peptidase_S26"/>
</dbReference>
<dbReference type="EMBL" id="KN832972">
    <property type="protein sequence ID" value="KIM90667.1"/>
    <property type="molecule type" value="Genomic_DNA"/>
</dbReference>
<dbReference type="OrthoDB" id="308440at2759"/>
<sequence length="203" mass="23255">MFRQPIVKQTLNALFWLPIPIVLVQYFVTIKTINGRSMQPTLNPDSSKWRDVVLFDRFSIGTRGRWDREDIVALKSPIKPKTLLVKRIVALEGDIVKTLPPYPDTEVTIPPGHVWVEGDESFHTEDSNIFGPIPLALINAKLVYIVWPLDRSGPLRRPSLPVTKQGVPRGSIWRHEMAELERARSREARVTRAVRDPPRKMPL</sequence>
<dbReference type="HOGENOM" id="CLU_028723_4_1_1"/>
<dbReference type="InterPro" id="IPR037730">
    <property type="entry name" value="IMP2"/>
</dbReference>
<feature type="region of interest" description="Disordered" evidence="12">
    <location>
        <begin position="184"/>
        <end position="203"/>
    </location>
</feature>
<evidence type="ECO:0000256" key="12">
    <source>
        <dbReference type="SAM" id="MobiDB-lite"/>
    </source>
</evidence>
<keyword evidence="6" id="KW-0999">Mitochondrion inner membrane</keyword>
<organism evidence="15 16">
    <name type="scientific">Piloderma croceum (strain F 1598)</name>
    <dbReference type="NCBI Taxonomy" id="765440"/>
    <lineage>
        <taxon>Eukaryota</taxon>
        <taxon>Fungi</taxon>
        <taxon>Dikarya</taxon>
        <taxon>Basidiomycota</taxon>
        <taxon>Agaricomycotina</taxon>
        <taxon>Agaricomycetes</taxon>
        <taxon>Agaricomycetidae</taxon>
        <taxon>Atheliales</taxon>
        <taxon>Atheliaceae</taxon>
        <taxon>Piloderma</taxon>
    </lineage>
</organism>
<evidence type="ECO:0000256" key="10">
    <source>
        <dbReference type="ARBA" id="ARBA00023136"/>
    </source>
</evidence>
<dbReference type="GO" id="GO:0006465">
    <property type="term" value="P:signal peptide processing"/>
    <property type="evidence" value="ECO:0007669"/>
    <property type="project" value="InterPro"/>
</dbReference>
<evidence type="ECO:0000256" key="5">
    <source>
        <dbReference type="ARBA" id="ARBA00022692"/>
    </source>
</evidence>
<evidence type="ECO:0000256" key="1">
    <source>
        <dbReference type="ARBA" id="ARBA00004434"/>
    </source>
</evidence>
<dbReference type="CDD" id="cd06530">
    <property type="entry name" value="S26_SPase_I"/>
    <property type="match status" value="1"/>
</dbReference>
<evidence type="ECO:0000256" key="11">
    <source>
        <dbReference type="PIRSR" id="PIRSR600223-1"/>
    </source>
</evidence>
<evidence type="ECO:0000256" key="7">
    <source>
        <dbReference type="ARBA" id="ARBA00022801"/>
    </source>
</evidence>
<dbReference type="FunFam" id="2.10.109.10:FF:000005">
    <property type="entry name" value="Mitochondrial inner membrane protease subunit"/>
    <property type="match status" value="1"/>
</dbReference>
<dbReference type="GO" id="GO:0006627">
    <property type="term" value="P:protein processing involved in protein targeting to mitochondrion"/>
    <property type="evidence" value="ECO:0007669"/>
    <property type="project" value="InterPro"/>
</dbReference>
<dbReference type="PANTHER" id="PTHR46041:SF2">
    <property type="entry name" value="MITOCHONDRIAL INNER MEMBRANE PROTEASE SUBUNIT 2"/>
    <property type="match status" value="1"/>
</dbReference>
<protein>
    <recommendedName>
        <fullName evidence="3">Mitochondrial inner membrane protease subunit 2</fullName>
    </recommendedName>
</protein>
<keyword evidence="4" id="KW-0645">Protease</keyword>
<proteinExistence type="inferred from homology"/>
<dbReference type="STRING" id="765440.A0A0C3CLY0"/>
<feature type="active site" evidence="11">
    <location>
        <position position="86"/>
    </location>
</feature>
<reference evidence="16" key="2">
    <citation type="submission" date="2015-01" db="EMBL/GenBank/DDBJ databases">
        <title>Evolutionary Origins and Diversification of the Mycorrhizal Mutualists.</title>
        <authorList>
            <consortium name="DOE Joint Genome Institute"/>
            <consortium name="Mycorrhizal Genomics Consortium"/>
            <person name="Kohler A."/>
            <person name="Kuo A."/>
            <person name="Nagy L.G."/>
            <person name="Floudas D."/>
            <person name="Copeland A."/>
            <person name="Barry K.W."/>
            <person name="Cichocki N."/>
            <person name="Veneault-Fourrey C."/>
            <person name="LaButti K."/>
            <person name="Lindquist E.A."/>
            <person name="Lipzen A."/>
            <person name="Lundell T."/>
            <person name="Morin E."/>
            <person name="Murat C."/>
            <person name="Riley R."/>
            <person name="Ohm R."/>
            <person name="Sun H."/>
            <person name="Tunlid A."/>
            <person name="Henrissat B."/>
            <person name="Grigoriev I.V."/>
            <person name="Hibbett D.S."/>
            <person name="Martin F."/>
        </authorList>
    </citation>
    <scope>NUCLEOTIDE SEQUENCE [LARGE SCALE GENOMIC DNA]</scope>
    <source>
        <strain evidence="16">F 1598</strain>
    </source>
</reference>
<feature type="transmembrane region" description="Helical" evidence="13">
    <location>
        <begin position="6"/>
        <end position="28"/>
    </location>
</feature>
<evidence type="ECO:0000256" key="13">
    <source>
        <dbReference type="SAM" id="Phobius"/>
    </source>
</evidence>
<dbReference type="Gene3D" id="2.10.109.10">
    <property type="entry name" value="Umud Fragment, subunit A"/>
    <property type="match status" value="1"/>
</dbReference>
<dbReference type="InterPro" id="IPR036286">
    <property type="entry name" value="LexA/Signal_pep-like_sf"/>
</dbReference>
<accession>A0A0C3CLY0</accession>
<dbReference type="AlphaFoldDB" id="A0A0C3CLY0"/>
<evidence type="ECO:0000313" key="16">
    <source>
        <dbReference type="Proteomes" id="UP000054166"/>
    </source>
</evidence>
<feature type="active site" evidence="11">
    <location>
        <position position="37"/>
    </location>
</feature>
<dbReference type="Pfam" id="PF10502">
    <property type="entry name" value="Peptidase_S26"/>
    <property type="match status" value="1"/>
</dbReference>
<evidence type="ECO:0000256" key="4">
    <source>
        <dbReference type="ARBA" id="ARBA00022670"/>
    </source>
</evidence>
<evidence type="ECO:0000256" key="3">
    <source>
        <dbReference type="ARBA" id="ARBA00013650"/>
    </source>
</evidence>
<comment type="similarity">
    <text evidence="2">Belongs to the peptidase S26 family. IMP2 subfamily.</text>
</comment>
<evidence type="ECO:0000256" key="6">
    <source>
        <dbReference type="ARBA" id="ARBA00022792"/>
    </source>
</evidence>
<evidence type="ECO:0000259" key="14">
    <source>
        <dbReference type="Pfam" id="PF10502"/>
    </source>
</evidence>
<keyword evidence="10 13" id="KW-0472">Membrane</keyword>
<evidence type="ECO:0000256" key="8">
    <source>
        <dbReference type="ARBA" id="ARBA00022989"/>
    </source>
</evidence>
<keyword evidence="9" id="KW-0496">Mitochondrion</keyword>
<dbReference type="InterPro" id="IPR000223">
    <property type="entry name" value="Pept_S26A_signal_pept_1"/>
</dbReference>
<dbReference type="GO" id="GO:0004252">
    <property type="term" value="F:serine-type endopeptidase activity"/>
    <property type="evidence" value="ECO:0007669"/>
    <property type="project" value="InterPro"/>
</dbReference>
<dbReference type="InParanoid" id="A0A0C3CLY0"/>
<evidence type="ECO:0000256" key="2">
    <source>
        <dbReference type="ARBA" id="ARBA00007066"/>
    </source>
</evidence>
<feature type="domain" description="Peptidase S26" evidence="14">
    <location>
        <begin position="16"/>
        <end position="97"/>
    </location>
</feature>
<keyword evidence="7" id="KW-0378">Hydrolase</keyword>
<dbReference type="FunCoup" id="A0A0C3CLY0">
    <property type="interactions" value="328"/>
</dbReference>
<keyword evidence="16" id="KW-1185">Reference proteome</keyword>
<comment type="subcellular location">
    <subcellularLocation>
        <location evidence="1">Mitochondrion inner membrane</location>
        <topology evidence="1">Single-pass membrane protein</topology>
    </subcellularLocation>
</comment>
<dbReference type="Proteomes" id="UP000054166">
    <property type="component" value="Unassembled WGS sequence"/>
</dbReference>
<evidence type="ECO:0000313" key="15">
    <source>
        <dbReference type="EMBL" id="KIM90667.1"/>
    </source>
</evidence>
<keyword evidence="8 13" id="KW-1133">Transmembrane helix</keyword>
<name>A0A0C3CLY0_PILCF</name>
<dbReference type="PANTHER" id="PTHR46041">
    <property type="entry name" value="MITOCHONDRIAL INNER MEMBRANE PROTEASE SUBUNIT 2"/>
    <property type="match status" value="1"/>
</dbReference>
<keyword evidence="5 13" id="KW-0812">Transmembrane</keyword>
<reference evidence="15 16" key="1">
    <citation type="submission" date="2014-04" db="EMBL/GenBank/DDBJ databases">
        <authorList>
            <consortium name="DOE Joint Genome Institute"/>
            <person name="Kuo A."/>
            <person name="Tarkka M."/>
            <person name="Buscot F."/>
            <person name="Kohler A."/>
            <person name="Nagy L.G."/>
            <person name="Floudas D."/>
            <person name="Copeland A."/>
            <person name="Barry K.W."/>
            <person name="Cichocki N."/>
            <person name="Veneault-Fourrey C."/>
            <person name="LaButti K."/>
            <person name="Lindquist E.A."/>
            <person name="Lipzen A."/>
            <person name="Lundell T."/>
            <person name="Morin E."/>
            <person name="Murat C."/>
            <person name="Sun H."/>
            <person name="Tunlid A."/>
            <person name="Henrissat B."/>
            <person name="Grigoriev I.V."/>
            <person name="Hibbett D.S."/>
            <person name="Martin F."/>
            <person name="Nordberg H.P."/>
            <person name="Cantor M.N."/>
            <person name="Hua S.X."/>
        </authorList>
    </citation>
    <scope>NUCLEOTIDE SEQUENCE [LARGE SCALE GENOMIC DNA]</scope>
    <source>
        <strain evidence="15 16">F 1598</strain>
    </source>
</reference>
<dbReference type="PRINTS" id="PR00727">
    <property type="entry name" value="LEADERPTASE"/>
</dbReference>
<dbReference type="SUPFAM" id="SSF51306">
    <property type="entry name" value="LexA/Signal peptidase"/>
    <property type="match status" value="1"/>
</dbReference>
<dbReference type="GO" id="GO:0042720">
    <property type="term" value="C:mitochondrial inner membrane peptidase complex"/>
    <property type="evidence" value="ECO:0007669"/>
    <property type="project" value="InterPro"/>
</dbReference>